<dbReference type="PANTHER" id="PTHR31964">
    <property type="entry name" value="ADENINE NUCLEOTIDE ALPHA HYDROLASES-LIKE SUPERFAMILY PROTEIN"/>
    <property type="match status" value="1"/>
</dbReference>
<keyword evidence="3" id="KW-1185">Reference proteome</keyword>
<evidence type="ECO:0000313" key="2">
    <source>
        <dbReference type="EMBL" id="KAI5435536.1"/>
    </source>
</evidence>
<proteinExistence type="predicted"/>
<dbReference type="InterPro" id="IPR006016">
    <property type="entry name" value="UspA"/>
</dbReference>
<dbReference type="EMBL" id="JAMSHJ010000002">
    <property type="protein sequence ID" value="KAI5435536.1"/>
    <property type="molecule type" value="Genomic_DNA"/>
</dbReference>
<evidence type="ECO:0000259" key="1">
    <source>
        <dbReference type="Pfam" id="PF00582"/>
    </source>
</evidence>
<accession>A0A9D4Y9L4</accession>
<protein>
    <recommendedName>
        <fullName evidence="1">UspA domain-containing protein</fullName>
    </recommendedName>
</protein>
<dbReference type="Gene3D" id="3.40.50.620">
    <property type="entry name" value="HUPs"/>
    <property type="match status" value="1"/>
</dbReference>
<gene>
    <name evidence="2" type="ORF">KIW84_022088</name>
</gene>
<dbReference type="Gramene" id="Psat02G0208800-T2">
    <property type="protein sequence ID" value="KAI5435536.1"/>
    <property type="gene ID" value="KIW84_022088"/>
</dbReference>
<dbReference type="InterPro" id="IPR006015">
    <property type="entry name" value="Universal_stress_UspA"/>
</dbReference>
<name>A0A9D4Y9L4_PEA</name>
<dbReference type="PANTHER" id="PTHR31964:SF122">
    <property type="entry name" value="OS02G0760500 PROTEIN"/>
    <property type="match status" value="1"/>
</dbReference>
<evidence type="ECO:0000313" key="3">
    <source>
        <dbReference type="Proteomes" id="UP001058974"/>
    </source>
</evidence>
<comment type="caution">
    <text evidence="2">The sequence shown here is derived from an EMBL/GenBank/DDBJ whole genome shotgun (WGS) entry which is preliminary data.</text>
</comment>
<dbReference type="InterPro" id="IPR014729">
    <property type="entry name" value="Rossmann-like_a/b/a_fold"/>
</dbReference>
<organism evidence="2 3">
    <name type="scientific">Pisum sativum</name>
    <name type="common">Garden pea</name>
    <name type="synonym">Lathyrus oleraceus</name>
    <dbReference type="NCBI Taxonomy" id="3888"/>
    <lineage>
        <taxon>Eukaryota</taxon>
        <taxon>Viridiplantae</taxon>
        <taxon>Streptophyta</taxon>
        <taxon>Embryophyta</taxon>
        <taxon>Tracheophyta</taxon>
        <taxon>Spermatophyta</taxon>
        <taxon>Magnoliopsida</taxon>
        <taxon>eudicotyledons</taxon>
        <taxon>Gunneridae</taxon>
        <taxon>Pentapetalae</taxon>
        <taxon>rosids</taxon>
        <taxon>fabids</taxon>
        <taxon>Fabales</taxon>
        <taxon>Fabaceae</taxon>
        <taxon>Papilionoideae</taxon>
        <taxon>50 kb inversion clade</taxon>
        <taxon>NPAAA clade</taxon>
        <taxon>Hologalegina</taxon>
        <taxon>IRL clade</taxon>
        <taxon>Fabeae</taxon>
        <taxon>Lathyrus</taxon>
    </lineage>
</organism>
<dbReference type="CDD" id="cd23659">
    <property type="entry name" value="USP_At3g01520-like"/>
    <property type="match status" value="1"/>
</dbReference>
<dbReference type="SUPFAM" id="SSF52402">
    <property type="entry name" value="Adenine nucleotide alpha hydrolases-like"/>
    <property type="match status" value="1"/>
</dbReference>
<dbReference type="Pfam" id="PF00582">
    <property type="entry name" value="Usp"/>
    <property type="match status" value="1"/>
</dbReference>
<dbReference type="AlphaFoldDB" id="A0A9D4Y9L4"/>
<feature type="domain" description="UspA" evidence="1">
    <location>
        <begin position="124"/>
        <end position="194"/>
    </location>
</feature>
<sequence>MPESGNLAVVVVAVDGSEESMNGLHWALENLKLRSPTPDSTNAGSFIIFHVQSPPSIATGLNPGSIPFGGPSSVHFLTSVFNFHHSNFFITESSISLGDLEVPAFAAAIEAHQKRITDSILNHALGICSQFNTKVRTHVVVGEPKEKICETVQDLHADVLVMGSRAFGPIKRMFLGSVSNFCAHHAHCPVIIIKGKDSVNKGN</sequence>
<reference evidence="2 3" key="1">
    <citation type="journal article" date="2022" name="Nat. Genet.">
        <title>Improved pea reference genome and pan-genome highlight genomic features and evolutionary characteristics.</title>
        <authorList>
            <person name="Yang T."/>
            <person name="Liu R."/>
            <person name="Luo Y."/>
            <person name="Hu S."/>
            <person name="Wang D."/>
            <person name="Wang C."/>
            <person name="Pandey M.K."/>
            <person name="Ge S."/>
            <person name="Xu Q."/>
            <person name="Li N."/>
            <person name="Li G."/>
            <person name="Huang Y."/>
            <person name="Saxena R.K."/>
            <person name="Ji Y."/>
            <person name="Li M."/>
            <person name="Yan X."/>
            <person name="He Y."/>
            <person name="Liu Y."/>
            <person name="Wang X."/>
            <person name="Xiang C."/>
            <person name="Varshney R.K."/>
            <person name="Ding H."/>
            <person name="Gao S."/>
            <person name="Zong X."/>
        </authorList>
    </citation>
    <scope>NUCLEOTIDE SEQUENCE [LARGE SCALE GENOMIC DNA]</scope>
    <source>
        <strain evidence="2 3">cv. Zhongwan 6</strain>
    </source>
</reference>
<dbReference type="Proteomes" id="UP001058974">
    <property type="component" value="Chromosome 2"/>
</dbReference>
<dbReference type="PRINTS" id="PR01438">
    <property type="entry name" value="UNVRSLSTRESS"/>
</dbReference>